<dbReference type="EMBL" id="JARKIF010000010">
    <property type="protein sequence ID" value="KAJ7628663.1"/>
    <property type="molecule type" value="Genomic_DNA"/>
</dbReference>
<dbReference type="Proteomes" id="UP001221142">
    <property type="component" value="Unassembled WGS sequence"/>
</dbReference>
<reference evidence="1" key="1">
    <citation type="submission" date="2023-03" db="EMBL/GenBank/DDBJ databases">
        <title>Massive genome expansion in bonnet fungi (Mycena s.s.) driven by repeated elements and novel gene families across ecological guilds.</title>
        <authorList>
            <consortium name="Lawrence Berkeley National Laboratory"/>
            <person name="Harder C.B."/>
            <person name="Miyauchi S."/>
            <person name="Viragh M."/>
            <person name="Kuo A."/>
            <person name="Thoen E."/>
            <person name="Andreopoulos B."/>
            <person name="Lu D."/>
            <person name="Skrede I."/>
            <person name="Drula E."/>
            <person name="Henrissat B."/>
            <person name="Morin E."/>
            <person name="Kohler A."/>
            <person name="Barry K."/>
            <person name="LaButti K."/>
            <person name="Morin E."/>
            <person name="Salamov A."/>
            <person name="Lipzen A."/>
            <person name="Mereny Z."/>
            <person name="Hegedus B."/>
            <person name="Baldrian P."/>
            <person name="Stursova M."/>
            <person name="Weitz H."/>
            <person name="Taylor A."/>
            <person name="Grigoriev I.V."/>
            <person name="Nagy L.G."/>
            <person name="Martin F."/>
            <person name="Kauserud H."/>
        </authorList>
    </citation>
    <scope>NUCLEOTIDE SEQUENCE</scope>
    <source>
        <strain evidence="1">9284</strain>
    </source>
</reference>
<proteinExistence type="predicted"/>
<keyword evidence="2" id="KW-1185">Reference proteome</keyword>
<dbReference type="AlphaFoldDB" id="A0AAD7BRW6"/>
<organism evidence="1 2">
    <name type="scientific">Roridomyces roridus</name>
    <dbReference type="NCBI Taxonomy" id="1738132"/>
    <lineage>
        <taxon>Eukaryota</taxon>
        <taxon>Fungi</taxon>
        <taxon>Dikarya</taxon>
        <taxon>Basidiomycota</taxon>
        <taxon>Agaricomycotina</taxon>
        <taxon>Agaricomycetes</taxon>
        <taxon>Agaricomycetidae</taxon>
        <taxon>Agaricales</taxon>
        <taxon>Marasmiineae</taxon>
        <taxon>Mycenaceae</taxon>
        <taxon>Roridomyces</taxon>
    </lineage>
</organism>
<evidence type="ECO:0000313" key="2">
    <source>
        <dbReference type="Proteomes" id="UP001221142"/>
    </source>
</evidence>
<sequence length="335" mass="37913">MLSLLFERPGRMEGICESHLLNCWIASVDQEAQESTKNSANRCKSRRWQWVARASKNSVRDKGWEWNLVEIGETEAGIQITRNGMEGSEPGDWSRSTTSGVCRFLEFEAASESFGEREFPKLPANPARKPEFVYHFDFERRGKVVPQSERLHDPRRNEVRWDSRRPDTIVIAAGAAFRVFVEMPLGVEVGMVSLERRYRGVGERSTKKESRFVGPAALSVLGQWGKWALQIPQAAASGARIQEFGPTSLETSDGNGILWKRSFDWRDGGRYPEWKVVGLESNRYLPLLGVRSVPFEEHEFPKLPANPARVARPQTRTVMITAPPDPRNSGPNSSR</sequence>
<name>A0AAD7BRW6_9AGAR</name>
<gene>
    <name evidence="1" type="ORF">FB45DRAFT_867670</name>
</gene>
<evidence type="ECO:0000313" key="1">
    <source>
        <dbReference type="EMBL" id="KAJ7628663.1"/>
    </source>
</evidence>
<protein>
    <submittedName>
        <fullName evidence="1">Uncharacterized protein</fullName>
    </submittedName>
</protein>
<accession>A0AAD7BRW6</accession>
<comment type="caution">
    <text evidence="1">The sequence shown here is derived from an EMBL/GenBank/DDBJ whole genome shotgun (WGS) entry which is preliminary data.</text>
</comment>